<evidence type="ECO:0000313" key="2">
    <source>
        <dbReference type="Proteomes" id="UP000887569"/>
    </source>
</evidence>
<keyword evidence="1" id="KW-0812">Transmembrane</keyword>
<proteinExistence type="predicted"/>
<dbReference type="AlphaFoldDB" id="A0A915B0P2"/>
<sequence length="121" mass="12856">MRTQAPTKQEIFNGSGHLRSAIVAIESDLVHSLRSPYTGPPSSRSSKMAAAKKGQDALKKMMNSRGAATGIGLVAAAGVAAYTVAQSIYTGSNGSDELPEHPSVTRSDKQLWFFNESVDLF</sequence>
<dbReference type="WBParaSite" id="PgR022X_g049_t01">
    <property type="protein sequence ID" value="PgR022X_g049_t01"/>
    <property type="gene ID" value="PgR022X_g049"/>
</dbReference>
<accession>A0A915B0P2</accession>
<dbReference type="Proteomes" id="UP000887569">
    <property type="component" value="Unplaced"/>
</dbReference>
<evidence type="ECO:0000256" key="1">
    <source>
        <dbReference type="SAM" id="Phobius"/>
    </source>
</evidence>
<keyword evidence="1" id="KW-1133">Transmembrane helix</keyword>
<organism evidence="2 3">
    <name type="scientific">Parascaris univalens</name>
    <name type="common">Nematode worm</name>
    <dbReference type="NCBI Taxonomy" id="6257"/>
    <lineage>
        <taxon>Eukaryota</taxon>
        <taxon>Metazoa</taxon>
        <taxon>Ecdysozoa</taxon>
        <taxon>Nematoda</taxon>
        <taxon>Chromadorea</taxon>
        <taxon>Rhabditida</taxon>
        <taxon>Spirurina</taxon>
        <taxon>Ascaridomorpha</taxon>
        <taxon>Ascaridoidea</taxon>
        <taxon>Ascarididae</taxon>
        <taxon>Parascaris</taxon>
    </lineage>
</organism>
<protein>
    <submittedName>
        <fullName evidence="3">Transmembrane protein</fullName>
    </submittedName>
</protein>
<feature type="transmembrane region" description="Helical" evidence="1">
    <location>
        <begin position="67"/>
        <end position="89"/>
    </location>
</feature>
<reference evidence="3" key="1">
    <citation type="submission" date="2022-11" db="UniProtKB">
        <authorList>
            <consortium name="WormBaseParasite"/>
        </authorList>
    </citation>
    <scope>IDENTIFICATION</scope>
</reference>
<keyword evidence="1" id="KW-0472">Membrane</keyword>
<keyword evidence="2" id="KW-1185">Reference proteome</keyword>
<name>A0A915B0P2_PARUN</name>
<evidence type="ECO:0000313" key="3">
    <source>
        <dbReference type="WBParaSite" id="PgR022X_g049_t01"/>
    </source>
</evidence>